<sequence length="248" mass="27307">MARLSTRQVVFRIVLTISLVELVIMLLLPHLPQAWSNYPVPLIDTLLLALLTTPVIYLWVIQPFVLAHDRVLSEVNRLANTDPLTHLANRRFLFSRMELLIDQVGSNRIGGAVLLIDLDGFKQVNDQYGHHAGDAVLVEVAKRLRSEIRGEDLVGRLGGDEFMVLIHRLGADEGKALVAARGIADKLIERVAQPVLIDGTEIRVGASVGACLLGFGARLDAEMITRQADAAMYRIKEQGGKGAFLFSE</sequence>
<dbReference type="SUPFAM" id="SSF55073">
    <property type="entry name" value="Nucleotide cyclase"/>
    <property type="match status" value="1"/>
</dbReference>
<accession>A0A3P3VL33</accession>
<dbReference type="AlphaFoldDB" id="A0A3P3VL33"/>
<feature type="transmembrane region" description="Helical" evidence="1">
    <location>
        <begin position="40"/>
        <end position="60"/>
    </location>
</feature>
<protein>
    <submittedName>
        <fullName evidence="3">GGDEF domain-containing protein</fullName>
    </submittedName>
</protein>
<gene>
    <name evidence="3" type="ORF">D0544_11145</name>
</gene>
<organism evidence="3 4">
    <name type="scientific">Aestuariirhabdus litorea</name>
    <dbReference type="NCBI Taxonomy" id="2528527"/>
    <lineage>
        <taxon>Bacteria</taxon>
        <taxon>Pseudomonadati</taxon>
        <taxon>Pseudomonadota</taxon>
        <taxon>Gammaproteobacteria</taxon>
        <taxon>Oceanospirillales</taxon>
        <taxon>Aestuariirhabdaceae</taxon>
        <taxon>Aestuariirhabdus</taxon>
    </lineage>
</organism>
<evidence type="ECO:0000313" key="3">
    <source>
        <dbReference type="EMBL" id="RRJ82426.1"/>
    </source>
</evidence>
<dbReference type="PANTHER" id="PTHR46663">
    <property type="entry name" value="DIGUANYLATE CYCLASE DGCT-RELATED"/>
    <property type="match status" value="1"/>
</dbReference>
<dbReference type="Proteomes" id="UP000280792">
    <property type="component" value="Unassembled WGS sequence"/>
</dbReference>
<feature type="domain" description="GGDEF" evidence="2">
    <location>
        <begin position="109"/>
        <end position="248"/>
    </location>
</feature>
<dbReference type="InterPro" id="IPR043128">
    <property type="entry name" value="Rev_trsase/Diguanyl_cyclase"/>
</dbReference>
<proteinExistence type="predicted"/>
<evidence type="ECO:0000256" key="1">
    <source>
        <dbReference type="SAM" id="Phobius"/>
    </source>
</evidence>
<evidence type="ECO:0000313" key="4">
    <source>
        <dbReference type="Proteomes" id="UP000280792"/>
    </source>
</evidence>
<dbReference type="Gene3D" id="3.30.70.270">
    <property type="match status" value="1"/>
</dbReference>
<keyword evidence="1" id="KW-1133">Transmembrane helix</keyword>
<dbReference type="RefSeq" id="WP_125016144.1">
    <property type="nucleotide sequence ID" value="NZ_QWEZ01000002.1"/>
</dbReference>
<dbReference type="InterPro" id="IPR000160">
    <property type="entry name" value="GGDEF_dom"/>
</dbReference>
<evidence type="ECO:0000259" key="2">
    <source>
        <dbReference type="PROSITE" id="PS50887"/>
    </source>
</evidence>
<dbReference type="InterPro" id="IPR029787">
    <property type="entry name" value="Nucleotide_cyclase"/>
</dbReference>
<feature type="transmembrane region" description="Helical" evidence="1">
    <location>
        <begin position="9"/>
        <end position="28"/>
    </location>
</feature>
<name>A0A3P3VL33_9GAMM</name>
<dbReference type="Pfam" id="PF00990">
    <property type="entry name" value="GGDEF"/>
    <property type="match status" value="1"/>
</dbReference>
<dbReference type="SMART" id="SM00267">
    <property type="entry name" value="GGDEF"/>
    <property type="match status" value="1"/>
</dbReference>
<dbReference type="EMBL" id="QWEZ01000002">
    <property type="protein sequence ID" value="RRJ82426.1"/>
    <property type="molecule type" value="Genomic_DNA"/>
</dbReference>
<comment type="caution">
    <text evidence="3">The sequence shown here is derived from an EMBL/GenBank/DDBJ whole genome shotgun (WGS) entry which is preliminary data.</text>
</comment>
<dbReference type="PROSITE" id="PS50887">
    <property type="entry name" value="GGDEF"/>
    <property type="match status" value="1"/>
</dbReference>
<keyword evidence="1" id="KW-0472">Membrane</keyword>
<dbReference type="PANTHER" id="PTHR46663:SF4">
    <property type="entry name" value="DIGUANYLATE CYCLASE DGCT-RELATED"/>
    <property type="match status" value="1"/>
</dbReference>
<keyword evidence="4" id="KW-1185">Reference proteome</keyword>
<dbReference type="CDD" id="cd01949">
    <property type="entry name" value="GGDEF"/>
    <property type="match status" value="1"/>
</dbReference>
<reference evidence="3 4" key="2">
    <citation type="submission" date="2018-12" db="EMBL/GenBank/DDBJ databases">
        <title>Simiduia agarivorans gen. nov., sp. nov., a marine, agarolytic bacterium isolated from shallow coastal water from Keelung, Taiwan.</title>
        <authorList>
            <person name="Shieh W.Y."/>
        </authorList>
    </citation>
    <scope>NUCLEOTIDE SEQUENCE [LARGE SCALE GENOMIC DNA]</scope>
    <source>
        <strain evidence="3 4">GTF-13</strain>
    </source>
</reference>
<reference evidence="3 4" key="1">
    <citation type="submission" date="2018-08" db="EMBL/GenBank/DDBJ databases">
        <authorList>
            <person name="Khan S.A."/>
        </authorList>
    </citation>
    <scope>NUCLEOTIDE SEQUENCE [LARGE SCALE GENOMIC DNA]</scope>
    <source>
        <strain evidence="3 4">GTF-13</strain>
    </source>
</reference>
<dbReference type="InterPro" id="IPR052163">
    <property type="entry name" value="DGC-Regulatory_Protein"/>
</dbReference>
<keyword evidence="1" id="KW-0812">Transmembrane</keyword>
<dbReference type="NCBIfam" id="TIGR00254">
    <property type="entry name" value="GGDEF"/>
    <property type="match status" value="1"/>
</dbReference>